<dbReference type="Gene3D" id="2.10.220.10">
    <property type="entry name" value="Hormone Receptor, Insulin-like Growth Factor Receptor 1, Chain A, domain 2"/>
    <property type="match status" value="5"/>
</dbReference>
<feature type="domain" description="EGF-like" evidence="1">
    <location>
        <begin position="384"/>
        <end position="414"/>
    </location>
</feature>
<name>I7M0M9_TETTS</name>
<keyword evidence="3" id="KW-1185">Reference proteome</keyword>
<proteinExistence type="predicted"/>
<dbReference type="SUPFAM" id="SSF57184">
    <property type="entry name" value="Growth factor receptor domain"/>
    <property type="match status" value="6"/>
</dbReference>
<feature type="domain" description="EGF-like" evidence="1">
    <location>
        <begin position="532"/>
        <end position="562"/>
    </location>
</feature>
<dbReference type="AlphaFoldDB" id="I7M0M9"/>
<dbReference type="OrthoDB" id="25879at2759"/>
<evidence type="ECO:0000313" key="2">
    <source>
        <dbReference type="EMBL" id="EAR89899.2"/>
    </source>
</evidence>
<feature type="domain" description="EGF-like" evidence="1">
    <location>
        <begin position="664"/>
        <end position="700"/>
    </location>
</feature>
<dbReference type="GeneID" id="7826534"/>
<evidence type="ECO:0000259" key="1">
    <source>
        <dbReference type="SMART" id="SM00181"/>
    </source>
</evidence>
<feature type="domain" description="EGF-like" evidence="1">
    <location>
        <begin position="194"/>
        <end position="235"/>
    </location>
</feature>
<feature type="domain" description="EGF-like" evidence="1">
    <location>
        <begin position="458"/>
        <end position="488"/>
    </location>
</feature>
<protein>
    <recommendedName>
        <fullName evidence="1">EGF-like domain-containing protein</fullName>
    </recommendedName>
</protein>
<feature type="domain" description="EGF-like" evidence="1">
    <location>
        <begin position="310"/>
        <end position="340"/>
    </location>
</feature>
<dbReference type="SMART" id="SM00261">
    <property type="entry name" value="FU"/>
    <property type="match status" value="8"/>
</dbReference>
<evidence type="ECO:0000313" key="3">
    <source>
        <dbReference type="Proteomes" id="UP000009168"/>
    </source>
</evidence>
<dbReference type="EMBL" id="GG662808">
    <property type="protein sequence ID" value="EAR89899.2"/>
    <property type="molecule type" value="Genomic_DNA"/>
</dbReference>
<dbReference type="eggNOG" id="KOG1225">
    <property type="taxonomic scope" value="Eukaryota"/>
</dbReference>
<dbReference type="InterPro" id="IPR052798">
    <property type="entry name" value="Giardia_VSA"/>
</dbReference>
<reference evidence="3" key="1">
    <citation type="journal article" date="2006" name="PLoS Biol.">
        <title>Macronuclear genome sequence of the ciliate Tetrahymena thermophila, a model eukaryote.</title>
        <authorList>
            <person name="Eisen J.A."/>
            <person name="Coyne R.S."/>
            <person name="Wu M."/>
            <person name="Wu D."/>
            <person name="Thiagarajan M."/>
            <person name="Wortman J.R."/>
            <person name="Badger J.H."/>
            <person name="Ren Q."/>
            <person name="Amedeo P."/>
            <person name="Jones K.M."/>
            <person name="Tallon L.J."/>
            <person name="Delcher A.L."/>
            <person name="Salzberg S.L."/>
            <person name="Silva J.C."/>
            <person name="Haas B.J."/>
            <person name="Majoros W.H."/>
            <person name="Farzad M."/>
            <person name="Carlton J.M."/>
            <person name="Smith R.K. Jr."/>
            <person name="Garg J."/>
            <person name="Pearlman R.E."/>
            <person name="Karrer K.M."/>
            <person name="Sun L."/>
            <person name="Manning G."/>
            <person name="Elde N.C."/>
            <person name="Turkewitz A.P."/>
            <person name="Asai D.J."/>
            <person name="Wilkes D.E."/>
            <person name="Wang Y."/>
            <person name="Cai H."/>
            <person name="Collins K."/>
            <person name="Stewart B.A."/>
            <person name="Lee S.R."/>
            <person name="Wilamowska K."/>
            <person name="Weinberg Z."/>
            <person name="Ruzzo W.L."/>
            <person name="Wloga D."/>
            <person name="Gaertig J."/>
            <person name="Frankel J."/>
            <person name="Tsao C.-C."/>
            <person name="Gorovsky M.A."/>
            <person name="Keeling P.J."/>
            <person name="Waller R.F."/>
            <person name="Patron N.J."/>
            <person name="Cherry J.M."/>
            <person name="Stover N.A."/>
            <person name="Krieger C.J."/>
            <person name="del Toro C."/>
            <person name="Ryder H.F."/>
            <person name="Williamson S.C."/>
            <person name="Barbeau R.A."/>
            <person name="Hamilton E.P."/>
            <person name="Orias E."/>
        </authorList>
    </citation>
    <scope>NUCLEOTIDE SEQUENCE [LARGE SCALE GENOMIC DNA]</scope>
    <source>
        <strain evidence="3">SB210</strain>
    </source>
</reference>
<sequence>MKWGLYLIDDYLTKVQIINSTFKDNQSIKLNNPADSNLVSDVIDFQTIFIIIAYDYQRRAFRYFNVENLQELQSTGVNLPFIDYKTFIQYQKKIFIDQYTYDIAYIPLNNQVQVTQNPQGISLTFKSPYTHLVNYAFSYSVTYQVMQDSNQQLIKIYQAYNFCAPHCFICASTTTCSICYSPHYLDSQFQCVDNCPTQFIQDNIYNQCICRPNSSLVNSSCPCNDGYVDINDICQPCPPNCKICNNQLVCSACDQNYYLTVQETCVPSCPPLFIPDVTNTKCICRQNSNLQNSQCPCNSGYVDINNVCTQCPPNCKICNNQLVCSACDQNYYLTVQETCVPSCPPVFIPDVTNTKCTCRQNSSLQDSQCPCNSGYVDINNVCMQCPSNCQECSSQSVCTVCAQNYYLSAQQVCVSSCPPLFIPDVTNTKCTCRLNSSLQDSQCPCNSGYVDINNVCTQCPPNCKICNNQLVCSACDQNYYLTFQETCVPSCPPLFIPDVTNTKCTCRQNSSLQDSQCPCNSGYVDINNVCTQCPPNCKICNNQLVCSACVQNYYLTVQETCVPSCPPLFIPDVTNTKCTCRQNSNLQNQQCPCNSGYVDINNVCMQCTPNCKECASQSVCTVCAQNYYLSAQQVCVTSCPATFIIDSTSTKCVCDLNKILQNGICSDQCNSNNCQTCDKNNNKICTVCNPGFDLYGQTCQQVYLNYDSQIFSSNKIEQIHQQTQVMSEGALYSSILKNTISINEVFKFILRSCS</sequence>
<dbReference type="InterPro" id="IPR006212">
    <property type="entry name" value="Furin_repeat"/>
</dbReference>
<dbReference type="PANTHER" id="PTHR23275">
    <property type="entry name" value="CABRIOLET.-RELATED"/>
    <property type="match status" value="1"/>
</dbReference>
<accession>I7M0M9</accession>
<dbReference type="CDD" id="cd00064">
    <property type="entry name" value="FU"/>
    <property type="match status" value="2"/>
</dbReference>
<feature type="domain" description="EGF-like" evidence="1">
    <location>
        <begin position="606"/>
        <end position="636"/>
    </location>
</feature>
<dbReference type="PANTHER" id="PTHR23275:SF100">
    <property type="entry name" value="EGF-LIKE DOMAIN-CONTAINING PROTEIN"/>
    <property type="match status" value="1"/>
</dbReference>
<dbReference type="KEGG" id="tet:TTHERM_00559900"/>
<dbReference type="Proteomes" id="UP000009168">
    <property type="component" value="Unassembled WGS sequence"/>
</dbReference>
<dbReference type="InterPro" id="IPR000742">
    <property type="entry name" value="EGF"/>
</dbReference>
<gene>
    <name evidence="2" type="ORF">TTHERM_00559900</name>
</gene>
<dbReference type="SMART" id="SM00181">
    <property type="entry name" value="EGF"/>
    <property type="match status" value="8"/>
</dbReference>
<dbReference type="InParanoid" id="I7M0M9"/>
<feature type="domain" description="EGF-like" evidence="1">
    <location>
        <begin position="236"/>
        <end position="266"/>
    </location>
</feature>
<dbReference type="RefSeq" id="XP_001010144.2">
    <property type="nucleotide sequence ID" value="XM_001010144.2"/>
</dbReference>
<organism evidence="2 3">
    <name type="scientific">Tetrahymena thermophila (strain SB210)</name>
    <dbReference type="NCBI Taxonomy" id="312017"/>
    <lineage>
        <taxon>Eukaryota</taxon>
        <taxon>Sar</taxon>
        <taxon>Alveolata</taxon>
        <taxon>Ciliophora</taxon>
        <taxon>Intramacronucleata</taxon>
        <taxon>Oligohymenophorea</taxon>
        <taxon>Hymenostomatida</taxon>
        <taxon>Tetrahymenina</taxon>
        <taxon>Tetrahymenidae</taxon>
        <taxon>Tetrahymena</taxon>
    </lineage>
</organism>
<dbReference type="InterPro" id="IPR009030">
    <property type="entry name" value="Growth_fac_rcpt_cys_sf"/>
</dbReference>